<keyword evidence="1" id="KW-0560">Oxidoreductase</keyword>
<feature type="compositionally biased region" description="Basic residues" evidence="2">
    <location>
        <begin position="287"/>
        <end position="298"/>
    </location>
</feature>
<dbReference type="Proteomes" id="UP000215199">
    <property type="component" value="Unassembled WGS sequence"/>
</dbReference>
<evidence type="ECO:0000256" key="1">
    <source>
        <dbReference type="ARBA" id="ARBA00023002"/>
    </source>
</evidence>
<dbReference type="OrthoDB" id="3216283at2"/>
<feature type="domain" description="NADP-dependent oxidoreductase" evidence="3">
    <location>
        <begin position="22"/>
        <end position="284"/>
    </location>
</feature>
<dbReference type="GO" id="GO:0005737">
    <property type="term" value="C:cytoplasm"/>
    <property type="evidence" value="ECO:0007669"/>
    <property type="project" value="TreeGrafter"/>
</dbReference>
<comment type="caution">
    <text evidence="4">The sequence shown here is derived from an EMBL/GenBank/DDBJ whole genome shotgun (WGS) entry which is preliminary data.</text>
</comment>
<dbReference type="CDD" id="cd19088">
    <property type="entry name" value="AKR_AKR13B1"/>
    <property type="match status" value="1"/>
</dbReference>
<gene>
    <name evidence="4" type="ORF">CF165_49160</name>
</gene>
<accession>A0A229SKA3</accession>
<dbReference type="Pfam" id="PF00248">
    <property type="entry name" value="Aldo_ket_red"/>
    <property type="match status" value="1"/>
</dbReference>
<dbReference type="PANTHER" id="PTHR43625">
    <property type="entry name" value="AFLATOXIN B1 ALDEHYDE REDUCTASE"/>
    <property type="match status" value="1"/>
</dbReference>
<dbReference type="InterPro" id="IPR050791">
    <property type="entry name" value="Aldo-Keto_reductase"/>
</dbReference>
<dbReference type="AlphaFoldDB" id="A0A229SKA3"/>
<dbReference type="InterPro" id="IPR020471">
    <property type="entry name" value="AKR"/>
</dbReference>
<dbReference type="GO" id="GO:0016491">
    <property type="term" value="F:oxidoreductase activity"/>
    <property type="evidence" value="ECO:0007669"/>
    <property type="project" value="UniProtKB-KW"/>
</dbReference>
<evidence type="ECO:0000256" key="2">
    <source>
        <dbReference type="SAM" id="MobiDB-lite"/>
    </source>
</evidence>
<dbReference type="InterPro" id="IPR036812">
    <property type="entry name" value="NAD(P)_OxRdtase_dom_sf"/>
</dbReference>
<dbReference type="SUPFAM" id="SSF51430">
    <property type="entry name" value="NAD(P)-linked oxidoreductase"/>
    <property type="match status" value="1"/>
</dbReference>
<evidence type="ECO:0000313" key="5">
    <source>
        <dbReference type="Proteomes" id="UP000215199"/>
    </source>
</evidence>
<reference evidence="5" key="1">
    <citation type="submission" date="2017-07" db="EMBL/GenBank/DDBJ databases">
        <title>Comparative genome mining reveals phylogenetic distribution patterns of secondary metabolites in Amycolatopsis.</title>
        <authorList>
            <person name="Adamek M."/>
            <person name="Alanjary M."/>
            <person name="Sales-Ortells H."/>
            <person name="Goodfellow M."/>
            <person name="Bull A.T."/>
            <person name="Kalinowski J."/>
            <person name="Ziemert N."/>
        </authorList>
    </citation>
    <scope>NUCLEOTIDE SEQUENCE [LARGE SCALE GENOMIC DNA]</scope>
    <source>
        <strain evidence="5">H5</strain>
    </source>
</reference>
<dbReference type="PANTHER" id="PTHR43625:SF40">
    <property type="entry name" value="ALDO-KETO REDUCTASE YAKC [NADP(+)]"/>
    <property type="match status" value="1"/>
</dbReference>
<feature type="region of interest" description="Disordered" evidence="2">
    <location>
        <begin position="287"/>
        <end position="314"/>
    </location>
</feature>
<dbReference type="InterPro" id="IPR023210">
    <property type="entry name" value="NADP_OxRdtase_dom"/>
</dbReference>
<dbReference type="PRINTS" id="PR00069">
    <property type="entry name" value="ALDKETRDTASE"/>
</dbReference>
<organism evidence="4 5">
    <name type="scientific">Amycolatopsis vastitatis</name>
    <dbReference type="NCBI Taxonomy" id="1905142"/>
    <lineage>
        <taxon>Bacteria</taxon>
        <taxon>Bacillati</taxon>
        <taxon>Actinomycetota</taxon>
        <taxon>Actinomycetes</taxon>
        <taxon>Pseudonocardiales</taxon>
        <taxon>Pseudonocardiaceae</taxon>
        <taxon>Amycolatopsis</taxon>
    </lineage>
</organism>
<dbReference type="RefSeq" id="WP_093954483.1">
    <property type="nucleotide sequence ID" value="NZ_NMUL01000093.1"/>
</dbReference>
<proteinExistence type="predicted"/>
<name>A0A229SKA3_9PSEU</name>
<dbReference type="EMBL" id="NMUL01000093">
    <property type="protein sequence ID" value="OXM59154.1"/>
    <property type="molecule type" value="Genomic_DNA"/>
</dbReference>
<keyword evidence="5" id="KW-1185">Reference proteome</keyword>
<evidence type="ECO:0000259" key="3">
    <source>
        <dbReference type="Pfam" id="PF00248"/>
    </source>
</evidence>
<protein>
    <submittedName>
        <fullName evidence="4">Aldo/keto reductase</fullName>
    </submittedName>
</protein>
<sequence>MNDGVLNTPSPVLPVGASRAHRLGFGSMQLTGPGHWAAPDNPEQAMQVLRDAVDAGVTHIDTADAYGPFTAENYIRKALHPYRDGLVIATKGGLTRQGPDRWAPCGRPEYLRQCVEMSLRRLQVERIDLYYLHRIDPAIPLEDQLAVLVEMQNEGKIHHIGLSKVTVSQICRARELVIVAAVQNKYSVGNRVHEDVLQYCTQHEIPFIPYAPLAAGQLLHTDGRLARLSESRGITPAQLALAWLLNASPAMMPIPGTSRTVHLAENLSAAQIDLDTDELDEIARATARRHVAHPRRRDRAAAPTARSDGPSAST</sequence>
<dbReference type="Gene3D" id="3.20.20.100">
    <property type="entry name" value="NADP-dependent oxidoreductase domain"/>
    <property type="match status" value="1"/>
</dbReference>
<evidence type="ECO:0000313" key="4">
    <source>
        <dbReference type="EMBL" id="OXM59154.1"/>
    </source>
</evidence>